<dbReference type="PANTHER" id="PTHR22742">
    <property type="entry name" value="EXPANSION, ISOFORM A-RELATED"/>
    <property type="match status" value="1"/>
</dbReference>
<reference evidence="3 4" key="1">
    <citation type="submission" date="2018-04" db="EMBL/GenBank/DDBJ databases">
        <title>The genome of golden apple snail Pomacea canaliculata provides insight into stress tolerance and invasive adaptation.</title>
        <authorList>
            <person name="Liu C."/>
            <person name="Liu B."/>
            <person name="Ren Y."/>
            <person name="Zhang Y."/>
            <person name="Wang H."/>
            <person name="Li S."/>
            <person name="Jiang F."/>
            <person name="Yin L."/>
            <person name="Zhang G."/>
            <person name="Qian W."/>
            <person name="Fan W."/>
        </authorList>
    </citation>
    <scope>NUCLEOTIDE SEQUENCE [LARGE SCALE GENOMIC DNA]</scope>
    <source>
        <strain evidence="3">SZHN2017</strain>
        <tissue evidence="3">Muscle</tissue>
    </source>
</reference>
<protein>
    <recommendedName>
        <fullName evidence="2">MH2 domain-containing protein</fullName>
    </recommendedName>
</protein>
<dbReference type="GO" id="GO:0006355">
    <property type="term" value="P:regulation of DNA-templated transcription"/>
    <property type="evidence" value="ECO:0007669"/>
    <property type="project" value="InterPro"/>
</dbReference>
<evidence type="ECO:0000313" key="4">
    <source>
        <dbReference type="Proteomes" id="UP000245119"/>
    </source>
</evidence>
<feature type="compositionally biased region" description="Basic and acidic residues" evidence="1">
    <location>
        <begin position="255"/>
        <end position="285"/>
    </location>
</feature>
<dbReference type="OMA" id="ICMEYER"/>
<dbReference type="AlphaFoldDB" id="A0A2T7NU41"/>
<gene>
    <name evidence="3" type="ORF">C0Q70_15159</name>
</gene>
<dbReference type="OrthoDB" id="2914378at2759"/>
<accession>A0A2T7NU41</accession>
<dbReference type="PROSITE" id="PS51076">
    <property type="entry name" value="MH2"/>
    <property type="match status" value="1"/>
</dbReference>
<dbReference type="PANTHER" id="PTHR22742:SF2">
    <property type="entry name" value="EXPANSION, ISOFORM A-RELATED"/>
    <property type="match status" value="1"/>
</dbReference>
<proteinExistence type="predicted"/>
<sequence>MAELNRASSGWHHHQRPHADVVDTSNIIATEHPATFREELIYGVLVSLNKLQSKTWGKVIYMERGRQVTSTYLSSRSVVIDGSFTSVDGDSAERATVAKFGLRQFQNRLRDRDTAYFRDQIREGVRLTGDSDGNILACRLTELTVTVKGLQQPHSFCLSADVLLQKGNLPFDETIKIFDMKEFRSTIALELKRGEFSKERLRRACLVGLSFGQDDADDLETPCWMYIISISALKELESPEVKRQAQQQAALAQMKSEDKYKESAAKQRTDRSRWAKSDQRDHLANKEAGMPQLREQPRAKKQLVGESIGYYSWEIQPSKERTTMEELQRPAAPKIGRSGERVRQWAKLETAIKISHIKAAKDASNDQVSGQD</sequence>
<dbReference type="SUPFAM" id="SSF49879">
    <property type="entry name" value="SMAD/FHA domain"/>
    <property type="match status" value="1"/>
</dbReference>
<dbReference type="Pfam" id="PF03166">
    <property type="entry name" value="MH2"/>
    <property type="match status" value="1"/>
</dbReference>
<dbReference type="SMART" id="SM00524">
    <property type="entry name" value="DWB"/>
    <property type="match status" value="1"/>
</dbReference>
<keyword evidence="4" id="KW-1185">Reference proteome</keyword>
<comment type="caution">
    <text evidence="3">The sequence shown here is derived from an EMBL/GenBank/DDBJ whole genome shotgun (WGS) entry which is preliminary data.</text>
</comment>
<dbReference type="InterPro" id="IPR017855">
    <property type="entry name" value="SMAD-like_dom_sf"/>
</dbReference>
<evidence type="ECO:0000256" key="1">
    <source>
        <dbReference type="SAM" id="MobiDB-lite"/>
    </source>
</evidence>
<feature type="region of interest" description="Disordered" evidence="1">
    <location>
        <begin position="247"/>
        <end position="298"/>
    </location>
</feature>
<dbReference type="Proteomes" id="UP000245119">
    <property type="component" value="Linkage Group LG9"/>
</dbReference>
<name>A0A2T7NU41_POMCA</name>
<dbReference type="Gene3D" id="2.60.200.10">
    <property type="match status" value="1"/>
</dbReference>
<feature type="region of interest" description="Disordered" evidence="1">
    <location>
        <begin position="321"/>
        <end position="340"/>
    </location>
</feature>
<dbReference type="InterPro" id="IPR008984">
    <property type="entry name" value="SMAD_FHA_dom_sf"/>
</dbReference>
<dbReference type="EMBL" id="PZQS01000009">
    <property type="protein sequence ID" value="PVD24674.1"/>
    <property type="molecule type" value="Genomic_DNA"/>
</dbReference>
<dbReference type="InterPro" id="IPR001132">
    <property type="entry name" value="SMAD_dom_Dwarfin-type"/>
</dbReference>
<organism evidence="3 4">
    <name type="scientific">Pomacea canaliculata</name>
    <name type="common">Golden apple snail</name>
    <dbReference type="NCBI Taxonomy" id="400727"/>
    <lineage>
        <taxon>Eukaryota</taxon>
        <taxon>Metazoa</taxon>
        <taxon>Spiralia</taxon>
        <taxon>Lophotrochozoa</taxon>
        <taxon>Mollusca</taxon>
        <taxon>Gastropoda</taxon>
        <taxon>Caenogastropoda</taxon>
        <taxon>Architaenioglossa</taxon>
        <taxon>Ampullarioidea</taxon>
        <taxon>Ampullariidae</taxon>
        <taxon>Pomacea</taxon>
    </lineage>
</organism>
<evidence type="ECO:0000259" key="2">
    <source>
        <dbReference type="PROSITE" id="PS51076"/>
    </source>
</evidence>
<feature type="domain" description="MH2" evidence="2">
    <location>
        <begin position="56"/>
        <end position="255"/>
    </location>
</feature>
<evidence type="ECO:0000313" key="3">
    <source>
        <dbReference type="EMBL" id="PVD24674.1"/>
    </source>
</evidence>